<proteinExistence type="predicted"/>
<name>A0AAE0FU64_9CHLO</name>
<keyword evidence="3" id="KW-1185">Reference proteome</keyword>
<feature type="compositionally biased region" description="Low complexity" evidence="1">
    <location>
        <begin position="10"/>
        <end position="59"/>
    </location>
</feature>
<feature type="region of interest" description="Disordered" evidence="1">
    <location>
        <begin position="151"/>
        <end position="268"/>
    </location>
</feature>
<protein>
    <submittedName>
        <fullName evidence="2">Uncharacterized protein</fullName>
    </submittedName>
</protein>
<comment type="caution">
    <text evidence="2">The sequence shown here is derived from an EMBL/GenBank/DDBJ whole genome shotgun (WGS) entry which is preliminary data.</text>
</comment>
<dbReference type="EMBL" id="LGRX02013710">
    <property type="protein sequence ID" value="KAK3265782.1"/>
    <property type="molecule type" value="Genomic_DNA"/>
</dbReference>
<evidence type="ECO:0000313" key="2">
    <source>
        <dbReference type="EMBL" id="KAK3265782.1"/>
    </source>
</evidence>
<feature type="compositionally biased region" description="Low complexity" evidence="1">
    <location>
        <begin position="173"/>
        <end position="215"/>
    </location>
</feature>
<reference evidence="2 3" key="1">
    <citation type="journal article" date="2015" name="Genome Biol. Evol.">
        <title>Comparative Genomics of a Bacterivorous Green Alga Reveals Evolutionary Causalities and Consequences of Phago-Mixotrophic Mode of Nutrition.</title>
        <authorList>
            <person name="Burns J.A."/>
            <person name="Paasch A."/>
            <person name="Narechania A."/>
            <person name="Kim E."/>
        </authorList>
    </citation>
    <scope>NUCLEOTIDE SEQUENCE [LARGE SCALE GENOMIC DNA]</scope>
    <source>
        <strain evidence="2 3">PLY_AMNH</strain>
    </source>
</reference>
<dbReference type="AlphaFoldDB" id="A0AAE0FU64"/>
<dbReference type="PANTHER" id="PTHR23330">
    <property type="entry name" value="P300 TRANSCRIPTIONAL COFACTOR JMY-RELATED"/>
    <property type="match status" value="1"/>
</dbReference>
<dbReference type="Proteomes" id="UP001190700">
    <property type="component" value="Unassembled WGS sequence"/>
</dbReference>
<accession>A0AAE0FU64</accession>
<dbReference type="PANTHER" id="PTHR23330:SF9">
    <property type="entry name" value="PROLINE-RICH PROTEIN 11"/>
    <property type="match status" value="1"/>
</dbReference>
<gene>
    <name evidence="2" type="ORF">CYMTET_25565</name>
</gene>
<organism evidence="2 3">
    <name type="scientific">Cymbomonas tetramitiformis</name>
    <dbReference type="NCBI Taxonomy" id="36881"/>
    <lineage>
        <taxon>Eukaryota</taxon>
        <taxon>Viridiplantae</taxon>
        <taxon>Chlorophyta</taxon>
        <taxon>Pyramimonadophyceae</taxon>
        <taxon>Pyramimonadales</taxon>
        <taxon>Pyramimonadaceae</taxon>
        <taxon>Cymbomonas</taxon>
    </lineage>
</organism>
<sequence length="428" mass="44916">MSPTSPPTVPLTVMPTGSPTTAPTGSPTTASPTATTAPTGSPTTASPTATTTPTTAPTGDPFDEIYKKSDGFSSECGHQMEVMTTASHPSECKQRCLELHDEDGLPCNVFLADISIGECRFRHCEECFGDIDDNHCDFTYSSSAFSIFTSLVPPPPSPPPSPPSPPTVAPTFGPTASPTVSPTGSPTTVSPTTAPTGSPTTVSPTATTTPTTAPTGSPPPPNPNPNPPPNAPPPVPSPPPPSPPLPHLPLHPPPPPPSPAPPPPPLPSVNATYRFVDITLSDAEDREENFTALVMETAASDAGKSTQDVTVNRIYSDSDDSMRHRHLHSSVDEQTLADVTVVFAYNETNASTAYAAYVSSGNATDYYGTLNEWLGNVPPPPPVSPSEDPYNWAEGCAFCYDKMISDSYNCYDGTHVASKVQVVLWMYI</sequence>
<evidence type="ECO:0000256" key="1">
    <source>
        <dbReference type="SAM" id="MobiDB-lite"/>
    </source>
</evidence>
<feature type="region of interest" description="Disordered" evidence="1">
    <location>
        <begin position="1"/>
        <end position="62"/>
    </location>
</feature>
<evidence type="ECO:0000313" key="3">
    <source>
        <dbReference type="Proteomes" id="UP001190700"/>
    </source>
</evidence>
<feature type="compositionally biased region" description="Pro residues" evidence="1">
    <location>
        <begin position="152"/>
        <end position="168"/>
    </location>
</feature>
<feature type="compositionally biased region" description="Pro residues" evidence="1">
    <location>
        <begin position="216"/>
        <end position="267"/>
    </location>
</feature>